<comment type="caution">
    <text evidence="2">The sequence shown here is derived from an EMBL/GenBank/DDBJ whole genome shotgun (WGS) entry which is preliminary data.</text>
</comment>
<dbReference type="Proteomes" id="UP000598996">
    <property type="component" value="Unassembled WGS sequence"/>
</dbReference>
<dbReference type="InterPro" id="IPR006311">
    <property type="entry name" value="TAT_signal"/>
</dbReference>
<accession>A0ABS1VER8</accession>
<feature type="signal peptide" evidence="1">
    <location>
        <begin position="1"/>
        <end position="31"/>
    </location>
</feature>
<dbReference type="InterPro" id="IPR036379">
    <property type="entry name" value="A-amylase_inhib_sf"/>
</dbReference>
<dbReference type="Gene3D" id="2.60.40.20">
    <property type="entry name" value="Alpha-amylase inhibitor"/>
    <property type="match status" value="1"/>
</dbReference>
<evidence type="ECO:0000313" key="3">
    <source>
        <dbReference type="Proteomes" id="UP000598996"/>
    </source>
</evidence>
<feature type="chain" id="PRO_5046070731" evidence="1">
    <location>
        <begin position="32"/>
        <end position="111"/>
    </location>
</feature>
<name>A0ABS1VER8_9ACTN</name>
<dbReference type="PROSITE" id="PS51318">
    <property type="entry name" value="TAT"/>
    <property type="match status" value="1"/>
</dbReference>
<keyword evidence="1" id="KW-0732">Signal</keyword>
<keyword evidence="3" id="KW-1185">Reference proteome</keyword>
<evidence type="ECO:0000313" key="2">
    <source>
        <dbReference type="EMBL" id="MBL7253115.1"/>
    </source>
</evidence>
<protein>
    <submittedName>
        <fullName evidence="2">Uncharacterized protein</fullName>
    </submittedName>
</protein>
<dbReference type="EMBL" id="JAENHO010000001">
    <property type="protein sequence ID" value="MBL7253115.1"/>
    <property type="molecule type" value="Genomic_DNA"/>
</dbReference>
<dbReference type="RefSeq" id="WP_202989449.1">
    <property type="nucleotide sequence ID" value="NZ_JAENHO010000001.1"/>
</dbReference>
<sequence>MRMTTRTLRAFAITGAAGVAALSLSAPAAQAAPAGEPGVGIAAACVSLTNTYVSGSSKYATAKNICAGTYSVKFVVNNWPDTSCFSIGGYGTVTRRTGGISSPAAARTAYC</sequence>
<reference evidence="2 3" key="1">
    <citation type="submission" date="2021-01" db="EMBL/GenBank/DDBJ databases">
        <title>Actinoplanes sp. nov. LDG1-01 isolated from lichen.</title>
        <authorList>
            <person name="Saeng-In P."/>
            <person name="Phongsopitanun W."/>
            <person name="Kanchanasin P."/>
            <person name="Yuki M."/>
            <person name="Kudo T."/>
            <person name="Ohkuma M."/>
            <person name="Tanasupawat S."/>
        </authorList>
    </citation>
    <scope>NUCLEOTIDE SEQUENCE [LARGE SCALE GENOMIC DNA]</scope>
    <source>
        <strain evidence="2 3">LDG1-01</strain>
    </source>
</reference>
<proteinExistence type="predicted"/>
<evidence type="ECO:0000256" key="1">
    <source>
        <dbReference type="SAM" id="SignalP"/>
    </source>
</evidence>
<gene>
    <name evidence="2" type="ORF">JKJ07_02195</name>
</gene>
<organism evidence="2 3">
    <name type="scientific">Paractinoplanes lichenicola</name>
    <dbReference type="NCBI Taxonomy" id="2802976"/>
    <lineage>
        <taxon>Bacteria</taxon>
        <taxon>Bacillati</taxon>
        <taxon>Actinomycetota</taxon>
        <taxon>Actinomycetes</taxon>
        <taxon>Micromonosporales</taxon>
        <taxon>Micromonosporaceae</taxon>
        <taxon>Paractinoplanes</taxon>
    </lineage>
</organism>